<name>A0A058Z0B6_FONAL</name>
<dbReference type="SMART" id="SM00261">
    <property type="entry name" value="FU"/>
    <property type="match status" value="8"/>
</dbReference>
<feature type="non-terminal residue" evidence="1">
    <location>
        <position position="409"/>
    </location>
</feature>
<keyword evidence="2" id="KW-1185">Reference proteome</keyword>
<evidence type="ECO:0000313" key="2">
    <source>
        <dbReference type="Proteomes" id="UP000030693"/>
    </source>
</evidence>
<dbReference type="AlphaFoldDB" id="A0A058Z0B6"/>
<dbReference type="PANTHER" id="PTHR15332">
    <property type="entry name" value="PROPROTEIN CONVERTASE SUBTILISIN_KEXIN TYPE 5-LIKE"/>
    <property type="match status" value="1"/>
</dbReference>
<dbReference type="SUPFAM" id="SSF57184">
    <property type="entry name" value="Growth factor receptor domain"/>
    <property type="match status" value="3"/>
</dbReference>
<sequence>MYTTPSGDACLPCHATCAECSSHRSSACTACPGTHVLDRGHCREACPALGFFQEGNVCTPCHGSCLSCGGPGADQCQLCPRSHIFHRDQCLADCPPSSTPLGGSCAECDDSCTACTGPNSNQCTACAPTAPQLWDGACLGDCPGGTFPETGSSMSLDTCLPCAPYCLECGGPAGAQCTRCIEGLVLHPVHGCVSSCGRGLVLMGNQCTACSPGCRHCEGSPEHCTQCPEGMLLGTAAGTCVPSCGQQEFADLATPSLARCVACHADCVSCERGSGSEHCTVCRPELAFLVGVGCVAACPEGHFKREGPLPGGHECARCADTCAACTGPEMAQCTRCVGDRLLMAEAGVCLPAGEDACPAGWHTDAAARRCLRCPEGCLSCDASVDDCEQCQLDRQLIRLLDRAPTEGTP</sequence>
<gene>
    <name evidence="1" type="ORF">H696_06200</name>
</gene>
<organism evidence="1">
    <name type="scientific">Fonticula alba</name>
    <name type="common">Slime mold</name>
    <dbReference type="NCBI Taxonomy" id="691883"/>
    <lineage>
        <taxon>Eukaryota</taxon>
        <taxon>Rotosphaerida</taxon>
        <taxon>Fonticulaceae</taxon>
        <taxon>Fonticula</taxon>
    </lineage>
</organism>
<dbReference type="RefSeq" id="XP_009498219.1">
    <property type="nucleotide sequence ID" value="XM_009499944.1"/>
</dbReference>
<dbReference type="EMBL" id="KB932228">
    <property type="protein sequence ID" value="KCV67378.1"/>
    <property type="molecule type" value="Genomic_DNA"/>
</dbReference>
<proteinExistence type="predicted"/>
<dbReference type="GeneID" id="20530925"/>
<evidence type="ECO:0000313" key="1">
    <source>
        <dbReference type="EMBL" id="KCV67378.1"/>
    </source>
</evidence>
<protein>
    <recommendedName>
        <fullName evidence="3">R-spondin Fu-CRD domain-containing protein</fullName>
    </recommendedName>
</protein>
<dbReference type="OrthoDB" id="300641at2759"/>
<dbReference type="Gene3D" id="2.10.220.10">
    <property type="entry name" value="Hormone Receptor, Insulin-like Growth Factor Receptor 1, Chain A, domain 2"/>
    <property type="match status" value="6"/>
</dbReference>
<dbReference type="Proteomes" id="UP000030693">
    <property type="component" value="Unassembled WGS sequence"/>
</dbReference>
<dbReference type="InterPro" id="IPR009030">
    <property type="entry name" value="Growth_fac_rcpt_cys_sf"/>
</dbReference>
<dbReference type="InterPro" id="IPR006212">
    <property type="entry name" value="Furin_repeat"/>
</dbReference>
<accession>A0A058Z0B6</accession>
<dbReference type="eggNOG" id="KOG3525">
    <property type="taxonomic scope" value="Eukaryota"/>
</dbReference>
<evidence type="ECO:0008006" key="3">
    <source>
        <dbReference type="Google" id="ProtNLM"/>
    </source>
</evidence>
<reference evidence="1" key="1">
    <citation type="submission" date="2013-04" db="EMBL/GenBank/DDBJ databases">
        <title>The Genome Sequence of Fonticula alba ATCC 38817.</title>
        <authorList>
            <consortium name="The Broad Institute Genomics Platform"/>
            <person name="Russ C."/>
            <person name="Cuomo C."/>
            <person name="Burger G."/>
            <person name="Gray M.W."/>
            <person name="Holland P.W.H."/>
            <person name="King N."/>
            <person name="Lang F.B.F."/>
            <person name="Roger A.J."/>
            <person name="Ruiz-Trillo I."/>
            <person name="Brown M."/>
            <person name="Walker B."/>
            <person name="Young S."/>
            <person name="Zeng Q."/>
            <person name="Gargeya S."/>
            <person name="Fitzgerald M."/>
            <person name="Haas B."/>
            <person name="Abouelleil A."/>
            <person name="Allen A.W."/>
            <person name="Alvarado L."/>
            <person name="Arachchi H.M."/>
            <person name="Berlin A.M."/>
            <person name="Chapman S.B."/>
            <person name="Gainer-Dewar J."/>
            <person name="Goldberg J."/>
            <person name="Griggs A."/>
            <person name="Gujja S."/>
            <person name="Hansen M."/>
            <person name="Howarth C."/>
            <person name="Imamovic A."/>
            <person name="Ireland A."/>
            <person name="Larimer J."/>
            <person name="McCowan C."/>
            <person name="Murphy C."/>
            <person name="Pearson M."/>
            <person name="Poon T.W."/>
            <person name="Priest M."/>
            <person name="Roberts A."/>
            <person name="Saif S."/>
            <person name="Shea T."/>
            <person name="Sisk P."/>
            <person name="Sykes S."/>
            <person name="Wortman J."/>
            <person name="Nusbaum C."/>
            <person name="Birren B."/>
        </authorList>
    </citation>
    <scope>NUCLEOTIDE SEQUENCE [LARGE SCALE GENOMIC DNA]</scope>
    <source>
        <strain evidence="1">ATCC 38817</strain>
    </source>
</reference>
<dbReference type="CDD" id="cd00064">
    <property type="entry name" value="FU"/>
    <property type="match status" value="3"/>
</dbReference>
<dbReference type="PANTHER" id="PTHR15332:SF175">
    <property type="entry name" value="PROPROTEIN CONVERTASE SUBTILISIN_KEXIN TYPE 5-LIKE"/>
    <property type="match status" value="1"/>
</dbReference>
<dbReference type="OMA" id="HECARCA"/>